<gene>
    <name evidence="1" type="ORF">S01H4_57181</name>
</gene>
<proteinExistence type="predicted"/>
<dbReference type="EMBL" id="BART01033230">
    <property type="protein sequence ID" value="GAH17958.1"/>
    <property type="molecule type" value="Genomic_DNA"/>
</dbReference>
<reference evidence="1" key="1">
    <citation type="journal article" date="2014" name="Front. Microbiol.">
        <title>High frequency of phylogenetically diverse reductive dehalogenase-homologous genes in deep subseafloor sedimentary metagenomes.</title>
        <authorList>
            <person name="Kawai M."/>
            <person name="Futagami T."/>
            <person name="Toyoda A."/>
            <person name="Takaki Y."/>
            <person name="Nishi S."/>
            <person name="Hori S."/>
            <person name="Arai W."/>
            <person name="Tsubouchi T."/>
            <person name="Morono Y."/>
            <person name="Uchiyama I."/>
            <person name="Ito T."/>
            <person name="Fujiyama A."/>
            <person name="Inagaki F."/>
            <person name="Takami H."/>
        </authorList>
    </citation>
    <scope>NUCLEOTIDE SEQUENCE</scope>
    <source>
        <strain evidence="1">Expedition CK06-06</strain>
    </source>
</reference>
<feature type="non-terminal residue" evidence="1">
    <location>
        <position position="73"/>
    </location>
</feature>
<dbReference type="AlphaFoldDB" id="X1FB57"/>
<sequence length="73" mass="8592">MGIVLFPIFDNLIGLNSRIYYIIEYDVQAQDKDEIIFGVESFNYTAYLNNRGWEHDIYKSYIDASFVELLRSA</sequence>
<protein>
    <submittedName>
        <fullName evidence="1">Uncharacterized protein</fullName>
    </submittedName>
</protein>
<organism evidence="1">
    <name type="scientific">marine sediment metagenome</name>
    <dbReference type="NCBI Taxonomy" id="412755"/>
    <lineage>
        <taxon>unclassified sequences</taxon>
        <taxon>metagenomes</taxon>
        <taxon>ecological metagenomes</taxon>
    </lineage>
</organism>
<name>X1FB57_9ZZZZ</name>
<evidence type="ECO:0000313" key="1">
    <source>
        <dbReference type="EMBL" id="GAH17958.1"/>
    </source>
</evidence>
<comment type="caution">
    <text evidence="1">The sequence shown here is derived from an EMBL/GenBank/DDBJ whole genome shotgun (WGS) entry which is preliminary data.</text>
</comment>
<accession>X1FB57</accession>